<dbReference type="RefSeq" id="WP_045547904.1">
    <property type="nucleotide sequence ID" value="NZ_JZDQ02000002.1"/>
</dbReference>
<accession>A0A1J4NAD1</accession>
<evidence type="ECO:0000313" key="1">
    <source>
        <dbReference type="EMBL" id="OIJ28508.1"/>
    </source>
</evidence>
<comment type="caution">
    <text evidence="1">The sequence shown here is derived from an EMBL/GenBank/DDBJ whole genome shotgun (WGS) entry which is preliminary data.</text>
</comment>
<evidence type="ECO:0000313" key="2">
    <source>
        <dbReference type="Proteomes" id="UP000033772"/>
    </source>
</evidence>
<dbReference type="AlphaFoldDB" id="A0A1J4NAD1"/>
<dbReference type="Proteomes" id="UP000033772">
    <property type="component" value="Unassembled WGS sequence"/>
</dbReference>
<sequence>MRLVRIGLLLALAAVGGAGGYLVSTDDAGTTSFSGPEPVAAVSPSYPVDPVVVLPDSDRPALKPDLPLHRATVGAAPFDLTLPVPRGWDRSVPSAGEWRWYPPPGNVVNTYFLRVRLIGNQYQPVDRAVDARLDALRSSENVKGLEVLSRTDTSFVAEYVSDGYRRVTMEAYLAKEDSEDSEAAYAWIALVGRRADRDGMNDLFDRIVPAVRT</sequence>
<dbReference type="STRING" id="1844.UG56_001635"/>
<dbReference type="OrthoDB" id="3781992at2"/>
<organism evidence="1 2">
    <name type="scientific">Nocardioides luteus</name>
    <dbReference type="NCBI Taxonomy" id="1844"/>
    <lineage>
        <taxon>Bacteria</taxon>
        <taxon>Bacillati</taxon>
        <taxon>Actinomycetota</taxon>
        <taxon>Actinomycetes</taxon>
        <taxon>Propionibacteriales</taxon>
        <taxon>Nocardioidaceae</taxon>
        <taxon>Nocardioides</taxon>
    </lineage>
</organism>
<keyword evidence="2" id="KW-1185">Reference proteome</keyword>
<proteinExistence type="predicted"/>
<dbReference type="EMBL" id="JZDQ02000002">
    <property type="protein sequence ID" value="OIJ28508.1"/>
    <property type="molecule type" value="Genomic_DNA"/>
</dbReference>
<gene>
    <name evidence="1" type="ORF">UG56_001635</name>
</gene>
<reference evidence="1" key="1">
    <citation type="submission" date="2016-10" db="EMBL/GenBank/DDBJ databases">
        <title>Draft Genome Sequence of Nocardioides luteus Strain BAFB, an Alkane-Degrading Bacterium Isolated from JP-7 Polluted Soil.</title>
        <authorList>
            <person name="Brown L."/>
            <person name="Ruiz O.N."/>
            <person name="Gunasekera T."/>
        </authorList>
    </citation>
    <scope>NUCLEOTIDE SEQUENCE [LARGE SCALE GENOMIC DNA]</scope>
    <source>
        <strain evidence="1">BAFB</strain>
    </source>
</reference>
<protein>
    <submittedName>
        <fullName evidence="1">Uncharacterized protein</fullName>
    </submittedName>
</protein>
<name>A0A1J4NAD1_9ACTN</name>